<dbReference type="AlphaFoldDB" id="A0A0D8XF18"/>
<feature type="domain" description="Peptidase S1" evidence="1">
    <location>
        <begin position="1"/>
        <end position="256"/>
    </location>
</feature>
<dbReference type="InterPro" id="IPR051333">
    <property type="entry name" value="CLIP_Serine_Protease"/>
</dbReference>
<dbReference type="PANTHER" id="PTHR24260:SF136">
    <property type="entry name" value="GH08193P-RELATED"/>
    <property type="match status" value="1"/>
</dbReference>
<evidence type="ECO:0000313" key="3">
    <source>
        <dbReference type="Proteomes" id="UP000053766"/>
    </source>
</evidence>
<dbReference type="GO" id="GO:0006508">
    <property type="term" value="P:proteolysis"/>
    <property type="evidence" value="ECO:0007669"/>
    <property type="project" value="InterPro"/>
</dbReference>
<dbReference type="EMBL" id="KN716924">
    <property type="protein sequence ID" value="KJH41041.1"/>
    <property type="molecule type" value="Genomic_DNA"/>
</dbReference>
<dbReference type="InterPro" id="IPR009003">
    <property type="entry name" value="Peptidase_S1_PA"/>
</dbReference>
<proteinExistence type="predicted"/>
<dbReference type="STRING" id="29172.A0A0D8XF18"/>
<dbReference type="GO" id="GO:0004252">
    <property type="term" value="F:serine-type endopeptidase activity"/>
    <property type="evidence" value="ECO:0007669"/>
    <property type="project" value="InterPro"/>
</dbReference>
<name>A0A0D8XF18_DICVI</name>
<dbReference type="PROSITE" id="PS50240">
    <property type="entry name" value="TRYPSIN_DOM"/>
    <property type="match status" value="1"/>
</dbReference>
<evidence type="ECO:0000313" key="2">
    <source>
        <dbReference type="EMBL" id="KJH41041.1"/>
    </source>
</evidence>
<dbReference type="PRINTS" id="PR00722">
    <property type="entry name" value="CHYMOTRYPSIN"/>
</dbReference>
<dbReference type="InterPro" id="IPR018114">
    <property type="entry name" value="TRYPSIN_HIS"/>
</dbReference>
<keyword evidence="3" id="KW-1185">Reference proteome</keyword>
<dbReference type="Gene3D" id="2.40.10.10">
    <property type="entry name" value="Trypsin-like serine proteases"/>
    <property type="match status" value="1"/>
</dbReference>
<dbReference type="Pfam" id="PF00089">
    <property type="entry name" value="Trypsin"/>
    <property type="match status" value="1"/>
</dbReference>
<dbReference type="InterPro" id="IPR043504">
    <property type="entry name" value="Peptidase_S1_PA_chymotrypsin"/>
</dbReference>
<dbReference type="InterPro" id="IPR001314">
    <property type="entry name" value="Peptidase_S1A"/>
</dbReference>
<organism evidence="2 3">
    <name type="scientific">Dictyocaulus viviparus</name>
    <name type="common">Bovine lungworm</name>
    <dbReference type="NCBI Taxonomy" id="29172"/>
    <lineage>
        <taxon>Eukaryota</taxon>
        <taxon>Metazoa</taxon>
        <taxon>Ecdysozoa</taxon>
        <taxon>Nematoda</taxon>
        <taxon>Chromadorea</taxon>
        <taxon>Rhabditida</taxon>
        <taxon>Rhabditina</taxon>
        <taxon>Rhabditomorpha</taxon>
        <taxon>Strongyloidea</taxon>
        <taxon>Metastrongylidae</taxon>
        <taxon>Dictyocaulus</taxon>
    </lineage>
</organism>
<dbReference type="SMART" id="SM00020">
    <property type="entry name" value="Tryp_SPc"/>
    <property type="match status" value="1"/>
</dbReference>
<dbReference type="PANTHER" id="PTHR24260">
    <property type="match status" value="1"/>
</dbReference>
<protein>
    <submittedName>
        <fullName evidence="2">Trypsin</fullName>
    </submittedName>
</protein>
<evidence type="ECO:0000259" key="1">
    <source>
        <dbReference type="PROSITE" id="PS50240"/>
    </source>
</evidence>
<sequence length="262" mass="29104">MNEALLELALRVKSAHTITEPYGFVKKYGCSAVQISKRHILTAAHCVVQASPILTKLCDEGRSSTAKYTVLNPSDFTLFIGSGCTNPDRCLHPKRYYSVKKVFVYTFYDACNLINDIAVLEISPNILPSDGYPVCMPRQDDLLENTLTAVGFGIDPTTRRRQREILSDLRSVNLTRSTPDIPKTIKTVDNKKSICLVSYMKSDSGGPLTQNKDDANYTAVGIASARFPACSQPTRVRSSYFTDVRKFLNWICNKTGMSTVPL</sequence>
<accession>A0A0D8XF18</accession>
<reference evidence="2 3" key="1">
    <citation type="submission" date="2013-11" db="EMBL/GenBank/DDBJ databases">
        <title>Draft genome of the bovine lungworm Dictyocaulus viviparus.</title>
        <authorList>
            <person name="Mitreva M."/>
        </authorList>
    </citation>
    <scope>NUCLEOTIDE SEQUENCE [LARGE SCALE GENOMIC DNA]</scope>
    <source>
        <strain evidence="2 3">HannoverDv2000</strain>
    </source>
</reference>
<reference evidence="3" key="2">
    <citation type="journal article" date="2016" name="Sci. Rep.">
        <title>Dictyocaulus viviparus genome, variome and transcriptome elucidate lungworm biology and support future intervention.</title>
        <authorList>
            <person name="McNulty S.N."/>
            <person name="Strube C."/>
            <person name="Rosa B.A."/>
            <person name="Martin J.C."/>
            <person name="Tyagi R."/>
            <person name="Choi Y.J."/>
            <person name="Wang Q."/>
            <person name="Hallsworth Pepin K."/>
            <person name="Zhang X."/>
            <person name="Ozersky P."/>
            <person name="Wilson R.K."/>
            <person name="Sternberg P.W."/>
            <person name="Gasser R.B."/>
            <person name="Mitreva M."/>
        </authorList>
    </citation>
    <scope>NUCLEOTIDE SEQUENCE [LARGE SCALE GENOMIC DNA]</scope>
    <source>
        <strain evidence="3">HannoverDv2000</strain>
    </source>
</reference>
<dbReference type="Proteomes" id="UP000053766">
    <property type="component" value="Unassembled WGS sequence"/>
</dbReference>
<dbReference type="InterPro" id="IPR001254">
    <property type="entry name" value="Trypsin_dom"/>
</dbReference>
<gene>
    <name evidence="2" type="ORF">DICVIV_12994</name>
</gene>
<dbReference type="PROSITE" id="PS00134">
    <property type="entry name" value="TRYPSIN_HIS"/>
    <property type="match status" value="1"/>
</dbReference>
<dbReference type="OrthoDB" id="7754674at2759"/>
<dbReference type="SUPFAM" id="SSF50494">
    <property type="entry name" value="Trypsin-like serine proteases"/>
    <property type="match status" value="1"/>
</dbReference>